<geneLocation type="plasmid" evidence="2 4">
    <name>pZXPA-20-602k</name>
</geneLocation>
<gene>
    <name evidence="1" type="ORF">B7H17_24720</name>
    <name evidence="2" type="ORF">ID616_29785</name>
</gene>
<sequence length="86" mass="10232">MLHEKVIKTTQTDPDHETIGFTFQNWEGLLFFCDSWESNLGFWMTRVDSPPERRGDLHSKFRRNVSERAIGRTFHKQHAIERRTGL</sequence>
<organism evidence="1 3">
    <name type="scientific">Pseudomonas putida</name>
    <name type="common">Arthrobacter siderocapsulatus</name>
    <dbReference type="NCBI Taxonomy" id="303"/>
    <lineage>
        <taxon>Bacteria</taxon>
        <taxon>Pseudomonadati</taxon>
        <taxon>Pseudomonadota</taxon>
        <taxon>Gammaproteobacteria</taxon>
        <taxon>Pseudomonadales</taxon>
        <taxon>Pseudomonadaceae</taxon>
        <taxon>Pseudomonas</taxon>
    </lineage>
</organism>
<evidence type="ECO:0000313" key="2">
    <source>
        <dbReference type="EMBL" id="QOD01425.1"/>
    </source>
</evidence>
<evidence type="ECO:0000313" key="3">
    <source>
        <dbReference type="Proteomes" id="UP000193675"/>
    </source>
</evidence>
<dbReference type="AlphaFoldDB" id="A0A1X0ZX08"/>
<reference evidence="1 3" key="1">
    <citation type="submission" date="2017-04" db="EMBL/GenBank/DDBJ databases">
        <title>Presence of VIM-2 positive Pseudomonas species in chickens and their surrounding environment.</title>
        <authorList>
            <person name="Zhang R."/>
        </authorList>
    </citation>
    <scope>NUCLEOTIDE SEQUENCE [LARGE SCALE GENOMIC DNA]</scope>
    <source>
        <strain evidence="1 3">DZ-C18</strain>
    </source>
</reference>
<evidence type="ECO:0000313" key="4">
    <source>
        <dbReference type="Proteomes" id="UP000516786"/>
    </source>
</evidence>
<reference evidence="2 4" key="2">
    <citation type="submission" date="2020-09" db="EMBL/GenBank/DDBJ databases">
        <title>Co-existence of a novel multidrug-resistance efflux pump with carbapenem resistance gene blaVIM-2 in one megaplasmid in Pseudomonas putida.</title>
        <authorList>
            <person name="Peng K."/>
            <person name="Li R."/>
        </authorList>
    </citation>
    <scope>NUCLEOTIDE SEQUENCE [LARGE SCALE GENOMIC DNA]</scope>
    <source>
        <strain evidence="2 4">ZXPA-20</strain>
        <plasmid evidence="2 4">pZXPA-20-602k</plasmid>
    </source>
</reference>
<name>A0A1X0ZX08_PSEPU</name>
<dbReference type="RefSeq" id="WP_084851785.1">
    <property type="nucleotide sequence ID" value="NZ_CP061724.1"/>
</dbReference>
<protein>
    <submittedName>
        <fullName evidence="1">Uncharacterized protein</fullName>
    </submittedName>
</protein>
<keyword evidence="2" id="KW-0614">Plasmid</keyword>
<dbReference type="Proteomes" id="UP000516786">
    <property type="component" value="Plasmid pZXPA-20-602k"/>
</dbReference>
<evidence type="ECO:0000313" key="1">
    <source>
        <dbReference type="EMBL" id="ORL58738.1"/>
    </source>
</evidence>
<accession>A0A1X0ZX08</accession>
<dbReference type="Proteomes" id="UP000193675">
    <property type="component" value="Unassembled WGS sequence"/>
</dbReference>
<dbReference type="EMBL" id="NBWC01000049">
    <property type="protein sequence ID" value="ORL58738.1"/>
    <property type="molecule type" value="Genomic_DNA"/>
</dbReference>
<dbReference type="EMBL" id="CP061724">
    <property type="protein sequence ID" value="QOD01425.1"/>
    <property type="molecule type" value="Genomic_DNA"/>
</dbReference>
<proteinExistence type="predicted"/>